<dbReference type="SUPFAM" id="SSF55718">
    <property type="entry name" value="SCP-like"/>
    <property type="match status" value="1"/>
</dbReference>
<sequence length="205" mass="22574">MDFVQILTAGIEAALNHYIALDAEAPERFGMLEGKVISIEILGLNQTISLFPSADGFLLLSDFDGEADATITGSPLALFRLGMAEDVKKILFGGDIQLSGDTALANKFSRLLSQLDIDWEEILAQNVGDIVAHKTFNMAKEAAQWIKRSSQSFSMDSGEYLQEEVRLSPSNAELRQFINQVDGARETVDRLAARIQLITTHKNKL</sequence>
<dbReference type="PANTHER" id="PTHR38693:SF1">
    <property type="entry name" value="UBIQUINONE BIOSYNTHESIS ACCESSORY FACTOR UBIJ"/>
    <property type="match status" value="1"/>
</dbReference>
<dbReference type="PANTHER" id="PTHR38693">
    <property type="entry name" value="UBIQUINONE BIOSYNTHESIS PROTEIN UBIJ"/>
    <property type="match status" value="1"/>
</dbReference>
<dbReference type="InterPro" id="IPR036527">
    <property type="entry name" value="SCP2_sterol-bd_dom_sf"/>
</dbReference>
<reference evidence="2" key="1">
    <citation type="submission" date="2018-06" db="EMBL/GenBank/DDBJ databases">
        <authorList>
            <person name="Zhirakovskaya E."/>
        </authorList>
    </citation>
    <scope>NUCLEOTIDE SEQUENCE</scope>
</reference>
<feature type="domain" description="SCP2" evidence="1">
    <location>
        <begin position="15"/>
        <end position="112"/>
    </location>
</feature>
<protein>
    <recommendedName>
        <fullName evidence="1">SCP2 domain-containing protein</fullName>
    </recommendedName>
</protein>
<name>A0A3B0YKN2_9ZZZZ</name>
<dbReference type="InterPro" id="IPR003033">
    <property type="entry name" value="SCP2_sterol-bd_dom"/>
</dbReference>
<evidence type="ECO:0000313" key="2">
    <source>
        <dbReference type="EMBL" id="VAW68906.1"/>
    </source>
</evidence>
<gene>
    <name evidence="2" type="ORF">MNBD_GAMMA09-1891</name>
</gene>
<dbReference type="InterPro" id="IPR038989">
    <property type="entry name" value="UbiJ"/>
</dbReference>
<organism evidence="2">
    <name type="scientific">hydrothermal vent metagenome</name>
    <dbReference type="NCBI Taxonomy" id="652676"/>
    <lineage>
        <taxon>unclassified sequences</taxon>
        <taxon>metagenomes</taxon>
        <taxon>ecological metagenomes</taxon>
    </lineage>
</organism>
<evidence type="ECO:0000259" key="1">
    <source>
        <dbReference type="Pfam" id="PF02036"/>
    </source>
</evidence>
<dbReference type="HAMAP" id="MF_02215">
    <property type="entry name" value="UbiJ"/>
    <property type="match status" value="1"/>
</dbReference>
<dbReference type="AlphaFoldDB" id="A0A3B0YKN2"/>
<proteinExistence type="inferred from homology"/>
<dbReference type="EMBL" id="UOFI01000140">
    <property type="protein sequence ID" value="VAW68906.1"/>
    <property type="molecule type" value="Genomic_DNA"/>
</dbReference>
<dbReference type="Pfam" id="PF02036">
    <property type="entry name" value="SCP2"/>
    <property type="match status" value="1"/>
</dbReference>
<accession>A0A3B0YKN2</accession>
<dbReference type="GO" id="GO:0006744">
    <property type="term" value="P:ubiquinone biosynthetic process"/>
    <property type="evidence" value="ECO:0007669"/>
    <property type="project" value="InterPro"/>
</dbReference>